<evidence type="ECO:0000256" key="4">
    <source>
        <dbReference type="ARBA" id="ARBA00022475"/>
    </source>
</evidence>
<comment type="subcellular location">
    <subcellularLocation>
        <location evidence="1">Cell membrane</location>
        <topology evidence="1">Multi-pass membrane protein</topology>
    </subcellularLocation>
</comment>
<feature type="transmembrane region" description="Helical" evidence="9">
    <location>
        <begin position="85"/>
        <end position="106"/>
    </location>
</feature>
<dbReference type="PANTHER" id="PTHR30588:SF0">
    <property type="entry name" value="BRANCHED-CHAIN AMINO ACID PERMEASE BRNQ"/>
    <property type="match status" value="1"/>
</dbReference>
<keyword evidence="5 9" id="KW-0812">Transmembrane</keyword>
<dbReference type="EMBL" id="AE002160">
    <property type="protein sequence ID" value="AAF39641.1"/>
    <property type="molecule type" value="Genomic_DNA"/>
</dbReference>
<dbReference type="Proteomes" id="UP000000800">
    <property type="component" value="Chromosome"/>
</dbReference>
<evidence type="ECO:0000256" key="7">
    <source>
        <dbReference type="ARBA" id="ARBA00022989"/>
    </source>
</evidence>
<evidence type="ECO:0000256" key="6">
    <source>
        <dbReference type="ARBA" id="ARBA00022970"/>
    </source>
</evidence>
<accession>Q9PJI7</accession>
<evidence type="ECO:0000313" key="11">
    <source>
        <dbReference type="Proteomes" id="UP000000800"/>
    </source>
</evidence>
<feature type="transmembrane region" description="Helical" evidence="9">
    <location>
        <begin position="253"/>
        <end position="273"/>
    </location>
</feature>
<evidence type="ECO:0000256" key="5">
    <source>
        <dbReference type="ARBA" id="ARBA00022692"/>
    </source>
</evidence>
<sequence length="413" mass="45155">MIMHKKTQSPSQEGFSVWSIGGSIFAMFFGAGNVVFPLALGHHFYHHTSYACLGMMLTAVLTPLLGLFAMMLYSGDYRSFFSSIGRMPGMIVMVAILCIIGPFGGVPRTIAVSYDTLASLGNTQSTLLPSLPWFSLVFCVLVYLFVCKLSKLIQWLGSVFFPVMLATLAWLIIKGLSIPSHAPSLENEPFSKQQAFVAGLTEGFNTMDLLAAFFFCSIVLVSIQQFVVQQDHKSSEEKPLEFHHIGKAEKYKLGMSFLLAAALLSLVYLGFAYCAARHAGALVNIQRGQILGRISAIIFGPNSFLTGICVFLACLTTAIAATGIFADFIARVVSSQKMSYSNAIIVTLVPSYLVSILSFENISKILLPILEVSYPALIALTCGVIAKKLWGFRQAKTLFYLVFVLTLLYKLSV</sequence>
<dbReference type="GO" id="GO:0015188">
    <property type="term" value="F:L-isoleucine transmembrane transporter activity"/>
    <property type="evidence" value="ECO:0007669"/>
    <property type="project" value="TreeGrafter"/>
</dbReference>
<evidence type="ECO:0000256" key="1">
    <source>
        <dbReference type="ARBA" id="ARBA00004651"/>
    </source>
</evidence>
<dbReference type="GO" id="GO:0005304">
    <property type="term" value="F:L-valine transmembrane transporter activity"/>
    <property type="evidence" value="ECO:0007669"/>
    <property type="project" value="TreeGrafter"/>
</dbReference>
<proteinExistence type="inferred from homology"/>
<evidence type="ECO:0000256" key="8">
    <source>
        <dbReference type="ARBA" id="ARBA00023136"/>
    </source>
</evidence>
<dbReference type="GO" id="GO:0015190">
    <property type="term" value="F:L-leucine transmembrane transporter activity"/>
    <property type="evidence" value="ECO:0007669"/>
    <property type="project" value="TreeGrafter"/>
</dbReference>
<dbReference type="HOGENOM" id="CLU_036807_0_2_0"/>
<dbReference type="eggNOG" id="COG1114">
    <property type="taxonomic scope" value="Bacteria"/>
</dbReference>
<evidence type="ECO:0000256" key="9">
    <source>
        <dbReference type="SAM" id="Phobius"/>
    </source>
</evidence>
<dbReference type="PANTHER" id="PTHR30588">
    <property type="entry name" value="BRANCHED-CHAIN AMINO ACID TRANSPORT SYSTEM 2 CARRIER PROTEIN"/>
    <property type="match status" value="1"/>
</dbReference>
<dbReference type="PIR" id="H81659">
    <property type="entry name" value="H81659"/>
</dbReference>
<keyword evidence="11" id="KW-1185">Reference proteome</keyword>
<feature type="transmembrane region" description="Helical" evidence="9">
    <location>
        <begin position="209"/>
        <end position="228"/>
    </location>
</feature>
<keyword evidence="4" id="KW-1003">Cell membrane</keyword>
<dbReference type="InterPro" id="IPR004685">
    <property type="entry name" value="Brnchd-chn_aa_trnsp_Livcs"/>
</dbReference>
<feature type="transmembrane region" description="Helical" evidence="9">
    <location>
        <begin position="153"/>
        <end position="173"/>
    </location>
</feature>
<organism evidence="10 11">
    <name type="scientific">Chlamydia muridarum (strain MoPn / Nigg)</name>
    <dbReference type="NCBI Taxonomy" id="243161"/>
    <lineage>
        <taxon>Bacteria</taxon>
        <taxon>Pseudomonadati</taxon>
        <taxon>Chlamydiota</taxon>
        <taxon>Chlamydiia</taxon>
        <taxon>Chlamydiales</taxon>
        <taxon>Chlamydiaceae</taxon>
        <taxon>Chlamydia/Chlamydophila group</taxon>
        <taxon>Chlamydia</taxon>
    </lineage>
</organism>
<feature type="transmembrane region" description="Helical" evidence="9">
    <location>
        <begin position="340"/>
        <end position="359"/>
    </location>
</feature>
<keyword evidence="7 9" id="KW-1133">Transmembrane helix</keyword>
<feature type="transmembrane region" description="Helical" evidence="9">
    <location>
        <begin position="365"/>
        <end position="385"/>
    </location>
</feature>
<dbReference type="GO" id="GO:0005886">
    <property type="term" value="C:plasma membrane"/>
    <property type="evidence" value="ECO:0007669"/>
    <property type="project" value="UniProtKB-SubCell"/>
</dbReference>
<gene>
    <name evidence="10" type="ordered locus">TC_0842</name>
</gene>
<evidence type="ECO:0000256" key="2">
    <source>
        <dbReference type="ARBA" id="ARBA00008540"/>
    </source>
</evidence>
<protein>
    <submittedName>
        <fullName evidence="10">Branched-chain amino acid transport system carrier protein, putative</fullName>
    </submittedName>
</protein>
<feature type="transmembrane region" description="Helical" evidence="9">
    <location>
        <begin position="126"/>
        <end position="146"/>
    </location>
</feature>
<dbReference type="GO" id="GO:0015820">
    <property type="term" value="P:L-leucine transport"/>
    <property type="evidence" value="ECO:0007669"/>
    <property type="project" value="TreeGrafter"/>
</dbReference>
<feature type="transmembrane region" description="Helical" evidence="9">
    <location>
        <begin position="15"/>
        <end position="36"/>
    </location>
</feature>
<feature type="transmembrane region" description="Helical" evidence="9">
    <location>
        <begin position="48"/>
        <end position="73"/>
    </location>
</feature>
<dbReference type="GO" id="GO:0015818">
    <property type="term" value="P:isoleucine transport"/>
    <property type="evidence" value="ECO:0007669"/>
    <property type="project" value="TreeGrafter"/>
</dbReference>
<dbReference type="Pfam" id="PF05525">
    <property type="entry name" value="Branch_AA_trans"/>
    <property type="match status" value="1"/>
</dbReference>
<dbReference type="KEGG" id="cmu:TC_0842"/>
<keyword evidence="3" id="KW-0813">Transport</keyword>
<dbReference type="NCBIfam" id="TIGR00796">
    <property type="entry name" value="livcs"/>
    <property type="match status" value="1"/>
</dbReference>
<feature type="transmembrane region" description="Helical" evidence="9">
    <location>
        <begin position="304"/>
        <end position="328"/>
    </location>
</feature>
<dbReference type="AlphaFoldDB" id="Q9PJI7"/>
<keyword evidence="6" id="KW-0029">Amino-acid transport</keyword>
<comment type="similarity">
    <text evidence="2">Belongs to the branched chain amino acid transporter family.</text>
</comment>
<evidence type="ECO:0000313" key="10">
    <source>
        <dbReference type="EMBL" id="AAF39641.1"/>
    </source>
</evidence>
<name>Q9PJI7_CHLMU</name>
<reference evidence="10 11" key="1">
    <citation type="journal article" date="2000" name="Nucleic Acids Res.">
        <title>Genome sequences of Chlamydia trachomatis MoPn and Chlamydia pneumoniae AR39.</title>
        <authorList>
            <person name="Read T.D."/>
            <person name="Brunham R.C."/>
            <person name="Shen C."/>
            <person name="Gill S.R."/>
            <person name="Heidelberg J.F."/>
            <person name="White O."/>
            <person name="Hickey E.K."/>
            <person name="Peterson J.D."/>
            <person name="Utterback T.R."/>
            <person name="Berry K.J."/>
            <person name="Bass S."/>
            <person name="Linher K.D."/>
            <person name="Weidman J.F."/>
            <person name="Khouri H.M."/>
            <person name="Craven B."/>
            <person name="Bowman C."/>
            <person name="Dodson R.J."/>
            <person name="Gwinn M.L."/>
            <person name="Nelson W.C."/>
            <person name="DeBoy R.T."/>
            <person name="Kolonay J.F."/>
            <person name="McClarty G."/>
            <person name="Salzberg S.L."/>
            <person name="Eisen J.A."/>
            <person name="Fraser C.M."/>
        </authorList>
    </citation>
    <scope>NUCLEOTIDE SEQUENCE [LARGE SCALE GENOMIC DNA]</scope>
    <source>
        <strain evidence="11">MoPn / Nigg</strain>
    </source>
</reference>
<keyword evidence="8 9" id="KW-0472">Membrane</keyword>
<evidence type="ECO:0000256" key="3">
    <source>
        <dbReference type="ARBA" id="ARBA00022448"/>
    </source>
</evidence>